<dbReference type="OrthoDB" id="10503091at2759"/>
<comment type="caution">
    <text evidence="1">The sequence shown here is derived from an EMBL/GenBank/DDBJ whole genome shotgun (WGS) entry which is preliminary data.</text>
</comment>
<reference evidence="1" key="2">
    <citation type="journal article" date="2023" name="IMA Fungus">
        <title>Comparative genomic study of the Penicillium genus elucidates a diverse pangenome and 15 lateral gene transfer events.</title>
        <authorList>
            <person name="Petersen C."/>
            <person name="Sorensen T."/>
            <person name="Nielsen M.R."/>
            <person name="Sondergaard T.E."/>
            <person name="Sorensen J.L."/>
            <person name="Fitzpatrick D.A."/>
            <person name="Frisvad J.C."/>
            <person name="Nielsen K.L."/>
        </authorList>
    </citation>
    <scope>NUCLEOTIDE SEQUENCE</scope>
    <source>
        <strain evidence="1">IBT 20477</strain>
    </source>
</reference>
<sequence>YAITRSILSAPYLRKPLVYSRQPTISTSSRNHLSTSLLVFQGGFNKVFLLRVKNSRKVIARIPTPITRPPYYITARILPKDYITSAARREIAVI</sequence>
<dbReference type="EMBL" id="JAPQKQ010000005">
    <property type="protein sequence ID" value="KAJ5197204.1"/>
    <property type="molecule type" value="Genomic_DNA"/>
</dbReference>
<dbReference type="Proteomes" id="UP001150942">
    <property type="component" value="Unassembled WGS sequence"/>
</dbReference>
<proteinExistence type="predicted"/>
<accession>A0A9W9JHV4</accession>
<name>A0A9W9JHV4_9EURO</name>
<evidence type="ECO:0000313" key="2">
    <source>
        <dbReference type="Proteomes" id="UP001150942"/>
    </source>
</evidence>
<gene>
    <name evidence="1" type="ORF">N7449_007683</name>
</gene>
<reference evidence="1" key="1">
    <citation type="submission" date="2022-11" db="EMBL/GenBank/DDBJ databases">
        <authorList>
            <person name="Petersen C."/>
        </authorList>
    </citation>
    <scope>NUCLEOTIDE SEQUENCE</scope>
    <source>
        <strain evidence="1">IBT 20477</strain>
    </source>
</reference>
<protein>
    <submittedName>
        <fullName evidence="1">Uncharacterized protein</fullName>
    </submittedName>
</protein>
<dbReference type="AlphaFoldDB" id="A0A9W9JHV4"/>
<feature type="non-terminal residue" evidence="1">
    <location>
        <position position="94"/>
    </location>
</feature>
<evidence type="ECO:0000313" key="1">
    <source>
        <dbReference type="EMBL" id="KAJ5197204.1"/>
    </source>
</evidence>
<keyword evidence="2" id="KW-1185">Reference proteome</keyword>
<organism evidence="1 2">
    <name type="scientific">Penicillium cf. viridicatum</name>
    <dbReference type="NCBI Taxonomy" id="2972119"/>
    <lineage>
        <taxon>Eukaryota</taxon>
        <taxon>Fungi</taxon>
        <taxon>Dikarya</taxon>
        <taxon>Ascomycota</taxon>
        <taxon>Pezizomycotina</taxon>
        <taxon>Eurotiomycetes</taxon>
        <taxon>Eurotiomycetidae</taxon>
        <taxon>Eurotiales</taxon>
        <taxon>Aspergillaceae</taxon>
        <taxon>Penicillium</taxon>
    </lineage>
</organism>